<evidence type="ECO:0000256" key="1">
    <source>
        <dbReference type="SAM" id="SignalP"/>
    </source>
</evidence>
<name>A0A4P7DAH0_9BURK</name>
<dbReference type="Pfam" id="PF04972">
    <property type="entry name" value="BON"/>
    <property type="match status" value="1"/>
</dbReference>
<dbReference type="EMBL" id="CP038151">
    <property type="protein sequence ID" value="QBR03752.1"/>
    <property type="molecule type" value="Genomic_DNA"/>
</dbReference>
<dbReference type="RefSeq" id="WP_134759462.1">
    <property type="nucleotide sequence ID" value="NZ_CP038151.1"/>
</dbReference>
<dbReference type="PANTHER" id="PTHR34606">
    <property type="entry name" value="BON DOMAIN-CONTAINING PROTEIN"/>
    <property type="match status" value="1"/>
</dbReference>
<dbReference type="KEGG" id="ppai:E1956_42450"/>
<feature type="domain" description="BON" evidence="2">
    <location>
        <begin position="54"/>
        <end position="124"/>
    </location>
</feature>
<keyword evidence="1" id="KW-0732">Signal</keyword>
<dbReference type="AlphaFoldDB" id="A0A4P7DAH0"/>
<evidence type="ECO:0000259" key="2">
    <source>
        <dbReference type="PROSITE" id="PS50914"/>
    </source>
</evidence>
<evidence type="ECO:0000313" key="3">
    <source>
        <dbReference type="EMBL" id="QBR03752.1"/>
    </source>
</evidence>
<sequence length="127" mass="13472">MKFRKTLLLGALPILFATGVYAQAAGNSVSSEVTATSAQSAKPTRAERKAIRVQNRAFAKTVSQAIFKDHELDGSDIAVFANAKTGSVVLAGYITDESQDQKAQDVARKVHGVTSVTSKLTLEMEGS</sequence>
<dbReference type="PANTHER" id="PTHR34606:SF15">
    <property type="entry name" value="BON DOMAIN-CONTAINING PROTEIN"/>
    <property type="match status" value="1"/>
</dbReference>
<protein>
    <submittedName>
        <fullName evidence="3">BON domain-containing protein</fullName>
    </submittedName>
</protein>
<reference evidence="3 4" key="1">
    <citation type="submission" date="2019-03" db="EMBL/GenBank/DDBJ databases">
        <title>Paraburkholderia sp. 7MH5, isolated from subtropical forest soil.</title>
        <authorList>
            <person name="Gao Z.-H."/>
            <person name="Qiu L.-H."/>
        </authorList>
    </citation>
    <scope>NUCLEOTIDE SEQUENCE [LARGE SCALE GENOMIC DNA]</scope>
    <source>
        <strain evidence="3 4">7MH5</strain>
    </source>
</reference>
<evidence type="ECO:0000313" key="4">
    <source>
        <dbReference type="Proteomes" id="UP000295727"/>
    </source>
</evidence>
<keyword evidence="4" id="KW-1185">Reference proteome</keyword>
<accession>A0A4P7DAH0</accession>
<dbReference type="OrthoDB" id="9113103at2"/>
<dbReference type="InterPro" id="IPR007055">
    <property type="entry name" value="BON_dom"/>
</dbReference>
<dbReference type="InterPro" id="IPR051686">
    <property type="entry name" value="Lipoprotein_DolP"/>
</dbReference>
<dbReference type="Gene3D" id="3.30.1340.30">
    <property type="match status" value="1"/>
</dbReference>
<dbReference type="Proteomes" id="UP000295727">
    <property type="component" value="Chromosome 4"/>
</dbReference>
<gene>
    <name evidence="3" type="ORF">E1956_42450</name>
</gene>
<dbReference type="PROSITE" id="PS50914">
    <property type="entry name" value="BON"/>
    <property type="match status" value="1"/>
</dbReference>
<proteinExistence type="predicted"/>
<feature type="signal peptide" evidence="1">
    <location>
        <begin position="1"/>
        <end position="22"/>
    </location>
</feature>
<organism evidence="3 4">
    <name type="scientific">Paraburkholderia pallida</name>
    <dbReference type="NCBI Taxonomy" id="2547399"/>
    <lineage>
        <taxon>Bacteria</taxon>
        <taxon>Pseudomonadati</taxon>
        <taxon>Pseudomonadota</taxon>
        <taxon>Betaproteobacteria</taxon>
        <taxon>Burkholderiales</taxon>
        <taxon>Burkholderiaceae</taxon>
        <taxon>Paraburkholderia</taxon>
    </lineage>
</organism>
<feature type="chain" id="PRO_5020784229" evidence="1">
    <location>
        <begin position="23"/>
        <end position="127"/>
    </location>
</feature>